<dbReference type="EMBL" id="BA000040">
    <property type="protein sequence ID" value="BAC52269.1"/>
    <property type="molecule type" value="Genomic_DNA"/>
</dbReference>
<accession>Q89ER8</accession>
<organism evidence="1 2">
    <name type="scientific">Bradyrhizobium diazoefficiens (strain JCM 10833 / BCRC 13528 / IAM 13628 / NBRC 14792 / USDA 110)</name>
    <dbReference type="NCBI Taxonomy" id="224911"/>
    <lineage>
        <taxon>Bacteria</taxon>
        <taxon>Pseudomonadati</taxon>
        <taxon>Pseudomonadota</taxon>
        <taxon>Alphaproteobacteria</taxon>
        <taxon>Hyphomicrobiales</taxon>
        <taxon>Nitrobacteraceae</taxon>
        <taxon>Bradyrhizobium</taxon>
    </lineage>
</organism>
<reference evidence="2" key="1">
    <citation type="journal article" date="2002" name="DNA Res.">
        <title>Complete genomic sequence of nitrogen-fixing symbiotic bacterium Bradyrhizobium japonicum USDA110.</title>
        <authorList>
            <person name="Kaneko T."/>
            <person name="Nakamura Y."/>
            <person name="Sato S."/>
            <person name="Minamisawa K."/>
            <person name="Uchiumi T."/>
            <person name="Sasamoto S."/>
            <person name="Watanabe A."/>
            <person name="Idesawa K."/>
            <person name="Iriguchi M."/>
            <person name="Kawashima K."/>
            <person name="Kohara M."/>
            <person name="Matsumoto M."/>
            <person name="Shimpo S."/>
            <person name="Tsuruoka H."/>
            <person name="Wada T."/>
            <person name="Yamada M."/>
            <person name="Tabata S."/>
        </authorList>
    </citation>
    <scope>NUCLEOTIDE SEQUENCE [LARGE SCALE GENOMIC DNA]</scope>
    <source>
        <strain evidence="2">JCM 10833 / BCRC 13528 / IAM 13628 / NBRC 14792 / USDA 110</strain>
    </source>
</reference>
<proteinExistence type="predicted"/>
<dbReference type="InParanoid" id="Q89ER8"/>
<dbReference type="OrthoDB" id="165683at2"/>
<dbReference type="PATRIC" id="fig|224911.5.peg.7173"/>
<dbReference type="EnsemblBacteria" id="BAC52269">
    <property type="protein sequence ID" value="BAC52269"/>
    <property type="gene ID" value="BAC52269"/>
</dbReference>
<dbReference type="AlphaFoldDB" id="Q89ER8"/>
<name>Q89ER8_BRADU</name>
<evidence type="ECO:0000313" key="2">
    <source>
        <dbReference type="Proteomes" id="UP000002526"/>
    </source>
</evidence>
<dbReference type="Pfam" id="PF08734">
    <property type="entry name" value="GYD"/>
    <property type="match status" value="1"/>
</dbReference>
<sequence length="206" mass="22383">MWFDCELLHAPHAVQPRADFSRRAEQLRPEWVGLAYRSRRIVQSAIVGASCQLDVPKSVAQFLRQLACRRQAVPCSRFRASFLGRHCHGVTSTERNMPLFISYVSYSNAGIKGMVDKPADRTSAIGALVEKAGGKLQGAFMTTGQHDAVLVTEFPDGSDAIAIGMVAAAAGAVSKIETVRAWKMSEFKSIAEKASKLVSTYVPPGK</sequence>
<dbReference type="Proteomes" id="UP000002526">
    <property type="component" value="Chromosome"/>
</dbReference>
<keyword evidence="2" id="KW-1185">Reference proteome</keyword>
<dbReference type="HOGENOM" id="CLU_1329824_0_0_5"/>
<dbReference type="InterPro" id="IPR014845">
    <property type="entry name" value="GYD/TTHA1554"/>
</dbReference>
<dbReference type="eggNOG" id="COG4274">
    <property type="taxonomic scope" value="Bacteria"/>
</dbReference>
<gene>
    <name evidence="1" type="ordered locus">bll7004</name>
</gene>
<protein>
    <submittedName>
        <fullName evidence="1">Bll7004 protein</fullName>
    </submittedName>
</protein>
<evidence type="ECO:0000313" key="1">
    <source>
        <dbReference type="EMBL" id="BAC52269.1"/>
    </source>
</evidence>
<dbReference type="KEGG" id="bja:bll7004"/>